<evidence type="ECO:0000313" key="2">
    <source>
        <dbReference type="Proteomes" id="UP000887565"/>
    </source>
</evidence>
<protein>
    <submittedName>
        <fullName evidence="3">Uncharacterized protein</fullName>
    </submittedName>
</protein>
<keyword evidence="1" id="KW-0812">Transmembrane</keyword>
<proteinExistence type="predicted"/>
<keyword evidence="1" id="KW-0472">Membrane</keyword>
<organism evidence="2 3">
    <name type="scientific">Romanomermis culicivorax</name>
    <name type="common">Nematode worm</name>
    <dbReference type="NCBI Taxonomy" id="13658"/>
    <lineage>
        <taxon>Eukaryota</taxon>
        <taxon>Metazoa</taxon>
        <taxon>Ecdysozoa</taxon>
        <taxon>Nematoda</taxon>
        <taxon>Enoplea</taxon>
        <taxon>Dorylaimia</taxon>
        <taxon>Mermithida</taxon>
        <taxon>Mermithoidea</taxon>
        <taxon>Mermithidae</taxon>
        <taxon>Romanomermis</taxon>
    </lineage>
</organism>
<evidence type="ECO:0000313" key="3">
    <source>
        <dbReference type="WBParaSite" id="nRc.2.0.1.t07025-RA"/>
    </source>
</evidence>
<dbReference type="WBParaSite" id="nRc.2.0.1.t07025-RA">
    <property type="protein sequence ID" value="nRc.2.0.1.t07025-RA"/>
    <property type="gene ID" value="nRc.2.0.1.g07025"/>
</dbReference>
<reference evidence="3" key="1">
    <citation type="submission" date="2022-11" db="UniProtKB">
        <authorList>
            <consortium name="WormBaseParasite"/>
        </authorList>
    </citation>
    <scope>IDENTIFICATION</scope>
</reference>
<keyword evidence="2" id="KW-1185">Reference proteome</keyword>
<keyword evidence="1" id="KW-1133">Transmembrane helix</keyword>
<sequence>MFQLWNVFDNTFSNIVVIVVAATFGNAHLFSLIIFVIAQGRNLVVTDHTATLGEYGGGGGGGAGSGSCKRSVFGKPTPKPLKAALLLTTEKTTSFKPNFLPILASELIDL</sequence>
<evidence type="ECO:0000256" key="1">
    <source>
        <dbReference type="SAM" id="Phobius"/>
    </source>
</evidence>
<name>A0A915HYQ1_ROMCU</name>
<dbReference type="Proteomes" id="UP000887565">
    <property type="component" value="Unplaced"/>
</dbReference>
<accession>A0A915HYQ1</accession>
<dbReference type="AlphaFoldDB" id="A0A915HYQ1"/>
<feature type="transmembrane region" description="Helical" evidence="1">
    <location>
        <begin position="12"/>
        <end position="38"/>
    </location>
</feature>